<evidence type="ECO:0000313" key="2">
    <source>
        <dbReference type="Proteomes" id="UP001160758"/>
    </source>
</evidence>
<dbReference type="AlphaFoldDB" id="A0AA43AJ78"/>
<dbReference type="EMBL" id="JAOCFT010000001">
    <property type="protein sequence ID" value="MDH1898998.1"/>
    <property type="molecule type" value="Genomic_DNA"/>
</dbReference>
<sequence>METSILLATSGWGADAQPTIPSATSSSIRWRNPLSPQKRVKLVKMQPERAIYKATAPDYIQEFYRGKRKSQSNSHFCKEMLCLAQFM</sequence>
<comment type="caution">
    <text evidence="1">The sequence shown here is derived from an EMBL/GenBank/DDBJ whole genome shotgun (WGS) entry which is preliminary data.</text>
</comment>
<accession>A0AA43AJ78</accession>
<gene>
    <name evidence="1" type="ORF">N5I07_15815</name>
</gene>
<name>A0AA43AJ78_AERCA</name>
<protein>
    <submittedName>
        <fullName evidence="1">Uncharacterized protein</fullName>
    </submittedName>
</protein>
<proteinExistence type="predicted"/>
<dbReference type="Proteomes" id="UP001160758">
    <property type="component" value="Unassembled WGS sequence"/>
</dbReference>
<evidence type="ECO:0000313" key="1">
    <source>
        <dbReference type="EMBL" id="MDH1898998.1"/>
    </source>
</evidence>
<reference evidence="1" key="1">
    <citation type="submission" date="2022-09" db="EMBL/GenBank/DDBJ databases">
        <title>Intensive care unit water sources are persistently colonized with multi-drug resistant bacteria and are the site of extensive horizontal gene transfer of antibiotic resistance genes.</title>
        <authorList>
            <person name="Diorio-Toth L."/>
        </authorList>
    </citation>
    <scope>NUCLEOTIDE SEQUENCE</scope>
    <source>
        <strain evidence="1">GD03796</strain>
    </source>
</reference>
<dbReference type="RefSeq" id="WP_279982321.1">
    <property type="nucleotide sequence ID" value="NZ_JAOCFT010000001.1"/>
</dbReference>
<organism evidence="1 2">
    <name type="scientific">Aeromonas caviae</name>
    <name type="common">Aeromonas punctata</name>
    <dbReference type="NCBI Taxonomy" id="648"/>
    <lineage>
        <taxon>Bacteria</taxon>
        <taxon>Pseudomonadati</taxon>
        <taxon>Pseudomonadota</taxon>
        <taxon>Gammaproteobacteria</taxon>
        <taxon>Aeromonadales</taxon>
        <taxon>Aeromonadaceae</taxon>
        <taxon>Aeromonas</taxon>
    </lineage>
</organism>